<evidence type="ECO:0000313" key="3">
    <source>
        <dbReference type="Proteomes" id="UP000507470"/>
    </source>
</evidence>
<dbReference type="Proteomes" id="UP000507470">
    <property type="component" value="Unassembled WGS sequence"/>
</dbReference>
<reference evidence="2 3" key="1">
    <citation type="submission" date="2020-06" db="EMBL/GenBank/DDBJ databases">
        <authorList>
            <person name="Li R."/>
            <person name="Bekaert M."/>
        </authorList>
    </citation>
    <scope>NUCLEOTIDE SEQUENCE [LARGE SCALE GENOMIC DNA]</scope>
    <source>
        <strain evidence="3">wild</strain>
    </source>
</reference>
<protein>
    <recommendedName>
        <fullName evidence="1">Sacsin/Nov domain-containing protein</fullName>
    </recommendedName>
</protein>
<dbReference type="OrthoDB" id="1262810at2759"/>
<dbReference type="InterPro" id="IPR058210">
    <property type="entry name" value="SACS/Nov_dom"/>
</dbReference>
<accession>A0A6J8C3F4</accession>
<sequence length="959" mass="110308">MAEDVIDPDYAGIIRNTLIEDLSKILYTYSKDGQILKELIQNAEDAGANKIAILYDERKSSSYDQRIKQESPYSKYFEGPALIVYNNEEFSEDDWQGIRRIGTSIKKLDPSKVGRFGLGFKSVFHITDYPMIISGHLMMILDPYLNETRCYIPLELSKLKLYRGMHECYEALFQVFNFGQNVLDAGYFKGTMFRFPLRQEATKLSDSVYNREQTNNLLRVFKEEASLTLLFLKSLEEVSLYECMDSLNEQNPDYKVTIGGRTHEIARKARKAMQSKTIPDKGLVKVYELILLTTCKRKLVDQTSWLIINRLEGISEANNNLLKLAEKLSYLPCVGIAVPLLSSSDTFTGHIFCFLPLPMQAISMTKLPVHINGTFALSEDRKQLKLSDTFSESNKEDTVQWNELLVSNVLPKVYTDLIIYVRKQYDYHLMFRCIPDPSETDIRFKECVSKLFTNLDDVPFLYTKSNGGKWIHRKDAVFPIFTENTDADIRETLKYTISQYNSCLVDSEGYERIYSILTKAFGQPPQDASPQFISKRLLKLNSAYKTFEEKHKLNLLAYLISSRDDEILKSLELLPLANGSFIMFQTNKVSKIFVCSSIVRQLCPGVEDKLVRKVPDQVNELIIRLAKAGGTQLAEPTESDVLLLISQSIEKIHGKSQDQRTLRLQKRRQFDEDWLMSVWEYLRREGMHLPHDLFILPHFDKQHGCYYLLRLNQPLIVESDDRNILPSSVVRCLNETGVTVLKALPRYVSYCPEIYHKYVERPTVDGVLKLIADFCKKLVKNFNDKVRSSDREDFVNFVGSNYTLKNAGCILKKLKMFNCNISGCYVSVEDVSLMAPDDLLPVPLPDKMIKPKTSTEKRLAILLGAKQLSVTKVVETILNTYIDRPLSCNDTHKHLMMEHIIENMSVFLHNTKIISLVRQVEFVKSGNGDIKKPNELFDPEDRHLVQMFNDSGKFHRIET</sequence>
<dbReference type="PANTHER" id="PTHR46919">
    <property type="entry name" value="ZINC FINGER, C3HC4 TYPE (RING FINGER) FAMILY PROTEIN"/>
    <property type="match status" value="1"/>
</dbReference>
<proteinExistence type="predicted"/>
<dbReference type="InterPro" id="IPR036890">
    <property type="entry name" value="HATPase_C_sf"/>
</dbReference>
<dbReference type="SUPFAM" id="SSF55874">
    <property type="entry name" value="ATPase domain of HSP90 chaperone/DNA topoisomerase II/histidine kinase"/>
    <property type="match status" value="1"/>
</dbReference>
<dbReference type="AlphaFoldDB" id="A0A6J8C3F4"/>
<evidence type="ECO:0000313" key="2">
    <source>
        <dbReference type="EMBL" id="CAC5390292.1"/>
    </source>
</evidence>
<dbReference type="Pfam" id="PF25794">
    <property type="entry name" value="SACS"/>
    <property type="match status" value="1"/>
</dbReference>
<organism evidence="2 3">
    <name type="scientific">Mytilus coruscus</name>
    <name type="common">Sea mussel</name>
    <dbReference type="NCBI Taxonomy" id="42192"/>
    <lineage>
        <taxon>Eukaryota</taxon>
        <taxon>Metazoa</taxon>
        <taxon>Spiralia</taxon>
        <taxon>Lophotrochozoa</taxon>
        <taxon>Mollusca</taxon>
        <taxon>Bivalvia</taxon>
        <taxon>Autobranchia</taxon>
        <taxon>Pteriomorphia</taxon>
        <taxon>Mytilida</taxon>
        <taxon>Mytiloidea</taxon>
        <taxon>Mytilidae</taxon>
        <taxon>Mytilinae</taxon>
        <taxon>Mytilus</taxon>
    </lineage>
</organism>
<keyword evidence="3" id="KW-1185">Reference proteome</keyword>
<name>A0A6J8C3F4_MYTCO</name>
<feature type="domain" description="Sacsin/Nov" evidence="1">
    <location>
        <begin position="17"/>
        <end position="250"/>
    </location>
</feature>
<dbReference type="PANTHER" id="PTHR46919:SF2">
    <property type="entry name" value="SACSIN"/>
    <property type="match status" value="1"/>
</dbReference>
<gene>
    <name evidence="2" type="ORF">MCOR_25402</name>
</gene>
<evidence type="ECO:0000259" key="1">
    <source>
        <dbReference type="Pfam" id="PF25794"/>
    </source>
</evidence>
<dbReference type="EMBL" id="CACVKT020004498">
    <property type="protein sequence ID" value="CAC5390292.1"/>
    <property type="molecule type" value="Genomic_DNA"/>
</dbReference>
<dbReference type="Gene3D" id="3.30.565.10">
    <property type="entry name" value="Histidine kinase-like ATPase, C-terminal domain"/>
    <property type="match status" value="1"/>
</dbReference>
<dbReference type="NCBIfam" id="NF047352">
    <property type="entry name" value="P_loop_sacsin"/>
    <property type="match status" value="1"/>
</dbReference>